<sequence length="283" mass="31762">MANDVKHVAVGDTRLAYRELGSGLPIVALHGFPDTYRTWDAMSGALSDDGYRVITVAMRGYAPSDVPSNEDYSLHRLARDVTELLDQLDIDRAVILGHDWGASTAYALAAIAPERVESLIALAIPPLSVFRSGWRERWARPHNIYLRYGRISNWWLRRNNFAEVRRLYDLWSPNWDVPDNHIETVIAALMPPERSRAAVDYYRASERDANAGRIIAPIAAPALMIYGADEPEVRQECFARASNVTGPGSRTVRLDGVGHWPHLEAPDLCLTEIRSFLRATGMR</sequence>
<dbReference type="GO" id="GO:0046464">
    <property type="term" value="P:acylglycerol catabolic process"/>
    <property type="evidence" value="ECO:0007669"/>
    <property type="project" value="TreeGrafter"/>
</dbReference>
<dbReference type="GO" id="GO:0016020">
    <property type="term" value="C:membrane"/>
    <property type="evidence" value="ECO:0007669"/>
    <property type="project" value="TreeGrafter"/>
</dbReference>
<dbReference type="PANTHER" id="PTHR43798">
    <property type="entry name" value="MONOACYLGLYCEROL LIPASE"/>
    <property type="match status" value="1"/>
</dbReference>
<organism evidence="2 3">
    <name type="scientific">Kaustia mangrovi</name>
    <dbReference type="NCBI Taxonomy" id="2593653"/>
    <lineage>
        <taxon>Bacteria</taxon>
        <taxon>Pseudomonadati</taxon>
        <taxon>Pseudomonadota</taxon>
        <taxon>Alphaproteobacteria</taxon>
        <taxon>Hyphomicrobiales</taxon>
        <taxon>Parvibaculaceae</taxon>
        <taxon>Kaustia</taxon>
    </lineage>
</organism>
<dbReference type="PRINTS" id="PR00111">
    <property type="entry name" value="ABHYDROLASE"/>
</dbReference>
<dbReference type="SUPFAM" id="SSF53474">
    <property type="entry name" value="alpha/beta-Hydrolases"/>
    <property type="match status" value="1"/>
</dbReference>
<proteinExistence type="predicted"/>
<protein>
    <submittedName>
        <fullName evidence="2">Alpha/beta hydrolase</fullName>
    </submittedName>
</protein>
<dbReference type="InterPro" id="IPR029058">
    <property type="entry name" value="AB_hydrolase_fold"/>
</dbReference>
<dbReference type="Gene3D" id="3.40.50.1820">
    <property type="entry name" value="alpha/beta hydrolase"/>
    <property type="match status" value="1"/>
</dbReference>
<evidence type="ECO:0000259" key="1">
    <source>
        <dbReference type="Pfam" id="PF00561"/>
    </source>
</evidence>
<dbReference type="AlphaFoldDB" id="A0A7S8HBZ2"/>
<name>A0A7S8HBZ2_9HYPH</name>
<keyword evidence="3" id="KW-1185">Reference proteome</keyword>
<accession>A0A7S8HBZ2</accession>
<dbReference type="KEGG" id="kmn:HW532_10585"/>
<feature type="domain" description="AB hydrolase-1" evidence="1">
    <location>
        <begin position="25"/>
        <end position="266"/>
    </location>
</feature>
<evidence type="ECO:0000313" key="2">
    <source>
        <dbReference type="EMBL" id="QPC43095.1"/>
    </source>
</evidence>
<dbReference type="Proteomes" id="UP000593594">
    <property type="component" value="Chromosome"/>
</dbReference>
<evidence type="ECO:0000313" key="3">
    <source>
        <dbReference type="Proteomes" id="UP000593594"/>
    </source>
</evidence>
<gene>
    <name evidence="2" type="ORF">HW532_10585</name>
</gene>
<dbReference type="EMBL" id="CP058214">
    <property type="protein sequence ID" value="QPC43095.1"/>
    <property type="molecule type" value="Genomic_DNA"/>
</dbReference>
<dbReference type="RefSeq" id="WP_213164336.1">
    <property type="nucleotide sequence ID" value="NZ_CP058214.1"/>
</dbReference>
<dbReference type="InterPro" id="IPR000639">
    <property type="entry name" value="Epox_hydrolase-like"/>
</dbReference>
<dbReference type="PRINTS" id="PR00412">
    <property type="entry name" value="EPOXHYDRLASE"/>
</dbReference>
<reference evidence="2 3" key="1">
    <citation type="submission" date="2020-06" db="EMBL/GenBank/DDBJ databases">
        <title>Genome sequence of 2 isolates from Red Sea Mangroves.</title>
        <authorList>
            <person name="Sefrji F."/>
            <person name="Michoud G."/>
            <person name="Merlino G."/>
            <person name="Daffonchio D."/>
        </authorList>
    </citation>
    <scope>NUCLEOTIDE SEQUENCE [LARGE SCALE GENOMIC DNA]</scope>
    <source>
        <strain evidence="2 3">R1DC25</strain>
    </source>
</reference>
<dbReference type="Pfam" id="PF00561">
    <property type="entry name" value="Abhydrolase_1"/>
    <property type="match status" value="1"/>
</dbReference>
<keyword evidence="2" id="KW-0378">Hydrolase</keyword>
<dbReference type="PANTHER" id="PTHR43798:SF33">
    <property type="entry name" value="HYDROLASE, PUTATIVE (AFU_ORTHOLOGUE AFUA_2G14860)-RELATED"/>
    <property type="match status" value="1"/>
</dbReference>
<dbReference type="InterPro" id="IPR050266">
    <property type="entry name" value="AB_hydrolase_sf"/>
</dbReference>
<dbReference type="InterPro" id="IPR000073">
    <property type="entry name" value="AB_hydrolase_1"/>
</dbReference>
<dbReference type="GO" id="GO:0047372">
    <property type="term" value="F:monoacylglycerol lipase activity"/>
    <property type="evidence" value="ECO:0007669"/>
    <property type="project" value="TreeGrafter"/>
</dbReference>